<dbReference type="AlphaFoldDB" id="A0A9Q9DSB4"/>
<feature type="signal peptide" evidence="1">
    <location>
        <begin position="1"/>
        <end position="20"/>
    </location>
</feature>
<reference evidence="2" key="1">
    <citation type="submission" date="2021-12" db="EMBL/GenBank/DDBJ databases">
        <title>Curvularia clavata genome.</title>
        <authorList>
            <person name="Cao Y."/>
        </authorList>
    </citation>
    <scope>NUCLEOTIDE SEQUENCE</scope>
    <source>
        <strain evidence="2">Yc1106</strain>
    </source>
</reference>
<dbReference type="VEuPathDB" id="FungiDB:yc1106_04129"/>
<sequence>MRFSVATTLLALSVATPLLALSVDLKAASNMNDDLMKRNGSPSIILGCNSVFILCAAACQRIAVTHVRQACNSHCYYTWIRQLREADNNLPSGINAPEITRRGDENALRGCNNNAVTCVDTVNKTFMDPTSADPADWDSGVAICSAGYDSCIKNAGYSLGDSCAEP</sequence>
<protein>
    <submittedName>
        <fullName evidence="2">Uncharacterized protein</fullName>
    </submittedName>
</protein>
<accession>A0A9Q9DSB4</accession>
<feature type="chain" id="PRO_5040362400" evidence="1">
    <location>
        <begin position="21"/>
        <end position="166"/>
    </location>
</feature>
<proteinExistence type="predicted"/>
<dbReference type="Proteomes" id="UP001056012">
    <property type="component" value="Chromosome 3"/>
</dbReference>
<keyword evidence="1" id="KW-0732">Signal</keyword>
<evidence type="ECO:0000313" key="2">
    <source>
        <dbReference type="EMBL" id="USP76855.1"/>
    </source>
</evidence>
<name>A0A9Q9DSB4_CURCL</name>
<keyword evidence="3" id="KW-1185">Reference proteome</keyword>
<dbReference type="EMBL" id="CP089276">
    <property type="protein sequence ID" value="USP76855.1"/>
    <property type="molecule type" value="Genomic_DNA"/>
</dbReference>
<organism evidence="2 3">
    <name type="scientific">Curvularia clavata</name>
    <dbReference type="NCBI Taxonomy" id="95742"/>
    <lineage>
        <taxon>Eukaryota</taxon>
        <taxon>Fungi</taxon>
        <taxon>Dikarya</taxon>
        <taxon>Ascomycota</taxon>
        <taxon>Pezizomycotina</taxon>
        <taxon>Dothideomycetes</taxon>
        <taxon>Pleosporomycetidae</taxon>
        <taxon>Pleosporales</taxon>
        <taxon>Pleosporineae</taxon>
        <taxon>Pleosporaceae</taxon>
        <taxon>Curvularia</taxon>
    </lineage>
</organism>
<evidence type="ECO:0000313" key="3">
    <source>
        <dbReference type="Proteomes" id="UP001056012"/>
    </source>
</evidence>
<evidence type="ECO:0000256" key="1">
    <source>
        <dbReference type="SAM" id="SignalP"/>
    </source>
</evidence>
<gene>
    <name evidence="2" type="ORF">yc1106_04129</name>
</gene>